<name>A0ACD3AWR6_9AGAR</name>
<dbReference type="EMBL" id="ML208318">
    <property type="protein sequence ID" value="TFK70149.1"/>
    <property type="molecule type" value="Genomic_DNA"/>
</dbReference>
<sequence length="417" mass="47930">MYKHSPQLLLRPDHDNMPPLPLDILGTTAEHLHNDTITLKAACLVAPLWRLAFQRILFSHVHIKDENSSNKFLAISNDHLPFRSFVRSLELEFRDDHMHGGVIFIIDNLPQLQSIVVREPRHIGLLPEFCSALRSALGSKHLTSLTLQDIDFFPLQVLSGAIALKSFSSIRTRYVGREEPLVDHGQIQEHAALRLHTLSLADMGSDEHKLLKWLIRPGCRFDLRWVRRFHFDAEADYALESQMFGSLLSMIPSTLEDLAYRPPPQSLDDTMPQDFLNAFNLTRFPNIRTLTLYTRLHRFYNFGEFELLPWCIGFLLTLPTPSKLESLAIQCRKSITLTHRAPFNFDTRVQERLDDLDGFLSSSTAFPNLMDVSFYLAVKEDFKASKDIIAGGLCRLERQDKLRFFESQDGPNHFFST</sequence>
<evidence type="ECO:0000313" key="2">
    <source>
        <dbReference type="Proteomes" id="UP000308600"/>
    </source>
</evidence>
<reference evidence="1 2" key="1">
    <citation type="journal article" date="2019" name="Nat. Ecol. Evol.">
        <title>Megaphylogeny resolves global patterns of mushroom evolution.</title>
        <authorList>
            <person name="Varga T."/>
            <person name="Krizsan K."/>
            <person name="Foldi C."/>
            <person name="Dima B."/>
            <person name="Sanchez-Garcia M."/>
            <person name="Sanchez-Ramirez S."/>
            <person name="Szollosi G.J."/>
            <person name="Szarkandi J.G."/>
            <person name="Papp V."/>
            <person name="Albert L."/>
            <person name="Andreopoulos W."/>
            <person name="Angelini C."/>
            <person name="Antonin V."/>
            <person name="Barry K.W."/>
            <person name="Bougher N.L."/>
            <person name="Buchanan P."/>
            <person name="Buyck B."/>
            <person name="Bense V."/>
            <person name="Catcheside P."/>
            <person name="Chovatia M."/>
            <person name="Cooper J."/>
            <person name="Damon W."/>
            <person name="Desjardin D."/>
            <person name="Finy P."/>
            <person name="Geml J."/>
            <person name="Haridas S."/>
            <person name="Hughes K."/>
            <person name="Justo A."/>
            <person name="Karasinski D."/>
            <person name="Kautmanova I."/>
            <person name="Kiss B."/>
            <person name="Kocsube S."/>
            <person name="Kotiranta H."/>
            <person name="LaButti K.M."/>
            <person name="Lechner B.E."/>
            <person name="Liimatainen K."/>
            <person name="Lipzen A."/>
            <person name="Lukacs Z."/>
            <person name="Mihaltcheva S."/>
            <person name="Morgado L.N."/>
            <person name="Niskanen T."/>
            <person name="Noordeloos M.E."/>
            <person name="Ohm R.A."/>
            <person name="Ortiz-Santana B."/>
            <person name="Ovrebo C."/>
            <person name="Racz N."/>
            <person name="Riley R."/>
            <person name="Savchenko A."/>
            <person name="Shiryaev A."/>
            <person name="Soop K."/>
            <person name="Spirin V."/>
            <person name="Szebenyi C."/>
            <person name="Tomsovsky M."/>
            <person name="Tulloss R.E."/>
            <person name="Uehling J."/>
            <person name="Grigoriev I.V."/>
            <person name="Vagvolgyi C."/>
            <person name="Papp T."/>
            <person name="Martin F.M."/>
            <person name="Miettinen O."/>
            <person name="Hibbett D.S."/>
            <person name="Nagy L.G."/>
        </authorList>
    </citation>
    <scope>NUCLEOTIDE SEQUENCE [LARGE SCALE GENOMIC DNA]</scope>
    <source>
        <strain evidence="1 2">NL-1719</strain>
    </source>
</reference>
<accession>A0ACD3AWR6</accession>
<gene>
    <name evidence="1" type="ORF">BDN72DRAFT_566766</name>
</gene>
<proteinExistence type="predicted"/>
<dbReference type="Proteomes" id="UP000308600">
    <property type="component" value="Unassembled WGS sequence"/>
</dbReference>
<evidence type="ECO:0000313" key="1">
    <source>
        <dbReference type="EMBL" id="TFK70149.1"/>
    </source>
</evidence>
<keyword evidence="2" id="KW-1185">Reference proteome</keyword>
<organism evidence="1 2">
    <name type="scientific">Pluteus cervinus</name>
    <dbReference type="NCBI Taxonomy" id="181527"/>
    <lineage>
        <taxon>Eukaryota</taxon>
        <taxon>Fungi</taxon>
        <taxon>Dikarya</taxon>
        <taxon>Basidiomycota</taxon>
        <taxon>Agaricomycotina</taxon>
        <taxon>Agaricomycetes</taxon>
        <taxon>Agaricomycetidae</taxon>
        <taxon>Agaricales</taxon>
        <taxon>Pluteineae</taxon>
        <taxon>Pluteaceae</taxon>
        <taxon>Pluteus</taxon>
    </lineage>
</organism>
<protein>
    <submittedName>
        <fullName evidence="1">Uncharacterized protein</fullName>
    </submittedName>
</protein>